<evidence type="ECO:0000313" key="3">
    <source>
        <dbReference type="Proteomes" id="UP000812287"/>
    </source>
</evidence>
<dbReference type="RefSeq" id="XP_043040563.1">
    <property type="nucleotide sequence ID" value="XM_043183160.1"/>
</dbReference>
<feature type="domain" description="DUF6699" evidence="1">
    <location>
        <begin position="4"/>
        <end position="105"/>
    </location>
</feature>
<sequence>MLSDEPATQPRLPMLILVSKYLPWRIHVFPQGDYVTVRDLTTTLYTALRVLVTPEEMKLVKGGTSVQQAFARRVRGKGREEARKGVRRVDFLLKNPRFVGIAETDDPKVWRICLAPA</sequence>
<dbReference type="GeneID" id="66105457"/>
<gene>
    <name evidence="2" type="ORF">BT62DRAFT_893826</name>
</gene>
<dbReference type="Pfam" id="PF20415">
    <property type="entry name" value="DUF6699"/>
    <property type="match status" value="1"/>
</dbReference>
<accession>A0A9P8AT46</accession>
<dbReference type="AlphaFoldDB" id="A0A9P8AT46"/>
<evidence type="ECO:0000259" key="1">
    <source>
        <dbReference type="Pfam" id="PF20415"/>
    </source>
</evidence>
<keyword evidence="3" id="KW-1185">Reference proteome</keyword>
<dbReference type="InterPro" id="IPR046522">
    <property type="entry name" value="DUF6699"/>
</dbReference>
<dbReference type="Proteomes" id="UP000812287">
    <property type="component" value="Unassembled WGS sequence"/>
</dbReference>
<organism evidence="2 3">
    <name type="scientific">Guyanagaster necrorhizus</name>
    <dbReference type="NCBI Taxonomy" id="856835"/>
    <lineage>
        <taxon>Eukaryota</taxon>
        <taxon>Fungi</taxon>
        <taxon>Dikarya</taxon>
        <taxon>Basidiomycota</taxon>
        <taxon>Agaricomycotina</taxon>
        <taxon>Agaricomycetes</taxon>
        <taxon>Agaricomycetidae</taxon>
        <taxon>Agaricales</taxon>
        <taxon>Marasmiineae</taxon>
        <taxon>Physalacriaceae</taxon>
        <taxon>Guyanagaster</taxon>
    </lineage>
</organism>
<dbReference type="EMBL" id="MU250533">
    <property type="protein sequence ID" value="KAG7447063.1"/>
    <property type="molecule type" value="Genomic_DNA"/>
</dbReference>
<name>A0A9P8AT46_9AGAR</name>
<evidence type="ECO:0000313" key="2">
    <source>
        <dbReference type="EMBL" id="KAG7447063.1"/>
    </source>
</evidence>
<reference evidence="2" key="1">
    <citation type="submission" date="2020-11" db="EMBL/GenBank/DDBJ databases">
        <title>Adaptations for nitrogen fixation in a non-lichenized fungal sporocarp promotes dispersal by wood-feeding termites.</title>
        <authorList>
            <consortium name="DOE Joint Genome Institute"/>
            <person name="Koch R.A."/>
            <person name="Yoon G."/>
            <person name="Arayal U."/>
            <person name="Lail K."/>
            <person name="Amirebrahimi M."/>
            <person name="Labutti K."/>
            <person name="Lipzen A."/>
            <person name="Riley R."/>
            <person name="Barry K."/>
            <person name="Henrissat B."/>
            <person name="Grigoriev I.V."/>
            <person name="Herr J.R."/>
            <person name="Aime M.C."/>
        </authorList>
    </citation>
    <scope>NUCLEOTIDE SEQUENCE</scope>
    <source>
        <strain evidence="2">MCA 3950</strain>
    </source>
</reference>
<comment type="caution">
    <text evidence="2">The sequence shown here is derived from an EMBL/GenBank/DDBJ whole genome shotgun (WGS) entry which is preliminary data.</text>
</comment>
<protein>
    <recommendedName>
        <fullName evidence="1">DUF6699 domain-containing protein</fullName>
    </recommendedName>
</protein>
<proteinExistence type="predicted"/>
<dbReference type="OrthoDB" id="3172906at2759"/>